<gene>
    <name evidence="1" type="ORF">SCF082_LOCUS3468</name>
</gene>
<sequence length="311" mass="34408">YEHTNFPPFVAYAVEGWWLDSLLKAGKLSRETYLALAAKVTVGFQKRLADVRAAERYEKDCALDLAIKQDAVALQSRKLPMRVFPEVEAFVSCHTGLPAFRRPILAIKGGTRLGKSLLAGDVLQRIADQLGLPGYIEITVEDSQSMDLADFDRRRHAGVLLDGVGDALFLKQNREALQGRPKIVKGGRSATNVYSYNYSFCGRAVVATFDLSAANLEALTEDHWLSNRENVILLELKSPAFVLEVEGGSLAMSETPHQPRQKRRWVLWSAAARRQGQLFRAELHLEVNVIGGAFPIPRSLADADNSGARCC</sequence>
<evidence type="ECO:0000313" key="2">
    <source>
        <dbReference type="Proteomes" id="UP001642464"/>
    </source>
</evidence>
<reference evidence="1 2" key="1">
    <citation type="submission" date="2024-02" db="EMBL/GenBank/DDBJ databases">
        <authorList>
            <person name="Chen Y."/>
            <person name="Shah S."/>
            <person name="Dougan E. K."/>
            <person name="Thang M."/>
            <person name="Chan C."/>
        </authorList>
    </citation>
    <scope>NUCLEOTIDE SEQUENCE [LARGE SCALE GENOMIC DNA]</scope>
</reference>
<feature type="non-terminal residue" evidence="1">
    <location>
        <position position="1"/>
    </location>
</feature>
<dbReference type="Proteomes" id="UP001642464">
    <property type="component" value="Unassembled WGS sequence"/>
</dbReference>
<protein>
    <submittedName>
        <fullName evidence="1">Uncharacterized protein</fullName>
    </submittedName>
</protein>
<keyword evidence="2" id="KW-1185">Reference proteome</keyword>
<proteinExistence type="predicted"/>
<comment type="caution">
    <text evidence="1">The sequence shown here is derived from an EMBL/GenBank/DDBJ whole genome shotgun (WGS) entry which is preliminary data.</text>
</comment>
<accession>A0ABP0HWS7</accession>
<name>A0ABP0HWS7_9DINO</name>
<dbReference type="EMBL" id="CAXAMM010001760">
    <property type="protein sequence ID" value="CAK8993350.1"/>
    <property type="molecule type" value="Genomic_DNA"/>
</dbReference>
<evidence type="ECO:0000313" key="1">
    <source>
        <dbReference type="EMBL" id="CAK8993350.1"/>
    </source>
</evidence>
<organism evidence="1 2">
    <name type="scientific">Durusdinium trenchii</name>
    <dbReference type="NCBI Taxonomy" id="1381693"/>
    <lineage>
        <taxon>Eukaryota</taxon>
        <taxon>Sar</taxon>
        <taxon>Alveolata</taxon>
        <taxon>Dinophyceae</taxon>
        <taxon>Suessiales</taxon>
        <taxon>Symbiodiniaceae</taxon>
        <taxon>Durusdinium</taxon>
    </lineage>
</organism>